<evidence type="ECO:0000256" key="1">
    <source>
        <dbReference type="ARBA" id="ARBA00007401"/>
    </source>
</evidence>
<dbReference type="GO" id="GO:0005975">
    <property type="term" value="P:carbohydrate metabolic process"/>
    <property type="evidence" value="ECO:0007669"/>
    <property type="project" value="InterPro"/>
</dbReference>
<evidence type="ECO:0000313" key="4">
    <source>
        <dbReference type="EMBL" id="MBT1711168.1"/>
    </source>
</evidence>
<comment type="similarity">
    <text evidence="1">Belongs to the glycosyl hydrolase 2 family.</text>
</comment>
<dbReference type="InterPro" id="IPR008979">
    <property type="entry name" value="Galactose-bd-like_sf"/>
</dbReference>
<dbReference type="AlphaFoldDB" id="A0AAP2E352"/>
<accession>A0AAP2E352</accession>
<evidence type="ECO:0000256" key="2">
    <source>
        <dbReference type="SAM" id="SignalP"/>
    </source>
</evidence>
<dbReference type="RefSeq" id="WP_254086743.1">
    <property type="nucleotide sequence ID" value="NZ_JAHESE010000030.1"/>
</dbReference>
<dbReference type="GO" id="GO:0004553">
    <property type="term" value="F:hydrolase activity, hydrolyzing O-glycosyl compounds"/>
    <property type="evidence" value="ECO:0007669"/>
    <property type="project" value="InterPro"/>
</dbReference>
<feature type="domain" description="Glycosyl hydrolases family 2 sugar binding" evidence="3">
    <location>
        <begin position="105"/>
        <end position="208"/>
    </location>
</feature>
<sequence>MRKIRTLFCCLLLSIVALEISSAQVAKLPTQWTKTAMKAEVPFPEYPRPQLRRNDWMCLNGTWDYAGGPHVASTQDPQQPIAFNGNVEQIRVPYCPESVLSGIERKQEINMWYRRSVEIPSSWNGKLVILHFDAVDHHATVFVNGQKVGTHAGGYDAFSINITPFLKAGTNILVVAAHDPNDGRTPSGKNGPRGDYTFTSGIWQTVWLEPVNKNYISNIRLTPELANSRLKVQVNAGTAKVSAVARVGKKAIATATGETGVAF</sequence>
<name>A0AAP2E352_9BACT</name>
<dbReference type="SUPFAM" id="SSF49785">
    <property type="entry name" value="Galactose-binding domain-like"/>
    <property type="match status" value="1"/>
</dbReference>
<comment type="caution">
    <text evidence="4">The sequence shown here is derived from an EMBL/GenBank/DDBJ whole genome shotgun (WGS) entry which is preliminary data.</text>
</comment>
<keyword evidence="2" id="KW-0732">Signal</keyword>
<proteinExistence type="inferred from homology"/>
<gene>
    <name evidence="4" type="ORF">KK062_23190</name>
</gene>
<evidence type="ECO:0000259" key="3">
    <source>
        <dbReference type="Pfam" id="PF02837"/>
    </source>
</evidence>
<protein>
    <recommendedName>
        <fullName evidence="3">Glycosyl hydrolases family 2 sugar binding domain-containing protein</fullName>
    </recommendedName>
</protein>
<dbReference type="Proteomes" id="UP001319080">
    <property type="component" value="Unassembled WGS sequence"/>
</dbReference>
<dbReference type="Gene3D" id="2.60.120.260">
    <property type="entry name" value="Galactose-binding domain-like"/>
    <property type="match status" value="1"/>
</dbReference>
<dbReference type="PANTHER" id="PTHR42732:SF2">
    <property type="entry name" value="BETA-MANNOSIDASE"/>
    <property type="match status" value="1"/>
</dbReference>
<dbReference type="Pfam" id="PF02837">
    <property type="entry name" value="Glyco_hydro_2_N"/>
    <property type="match status" value="1"/>
</dbReference>
<feature type="chain" id="PRO_5042923434" description="Glycosyl hydrolases family 2 sugar binding domain-containing protein" evidence="2">
    <location>
        <begin position="26"/>
        <end position="263"/>
    </location>
</feature>
<keyword evidence="5" id="KW-1185">Reference proteome</keyword>
<dbReference type="InterPro" id="IPR051913">
    <property type="entry name" value="GH2_Domain-Containing"/>
</dbReference>
<dbReference type="InterPro" id="IPR006104">
    <property type="entry name" value="Glyco_hydro_2_N"/>
</dbReference>
<reference evidence="4 5" key="1">
    <citation type="submission" date="2021-05" db="EMBL/GenBank/DDBJ databases">
        <title>A Polyphasic approach of four new species of the genus Ohtaekwangia: Ohtaekwangia histidinii sp. nov., Ohtaekwangia cretensis sp. nov., Ohtaekwangia indiensis sp. nov., Ohtaekwangia reichenbachii sp. nov. from diverse environment.</title>
        <authorList>
            <person name="Octaviana S."/>
        </authorList>
    </citation>
    <scope>NUCLEOTIDE SEQUENCE [LARGE SCALE GENOMIC DNA]</scope>
    <source>
        <strain evidence="4 5">PWU5</strain>
    </source>
</reference>
<feature type="signal peptide" evidence="2">
    <location>
        <begin position="1"/>
        <end position="25"/>
    </location>
</feature>
<evidence type="ECO:0000313" key="5">
    <source>
        <dbReference type="Proteomes" id="UP001319080"/>
    </source>
</evidence>
<dbReference type="EMBL" id="JAHESE010000030">
    <property type="protein sequence ID" value="MBT1711168.1"/>
    <property type="molecule type" value="Genomic_DNA"/>
</dbReference>
<dbReference type="PANTHER" id="PTHR42732">
    <property type="entry name" value="BETA-GALACTOSIDASE"/>
    <property type="match status" value="1"/>
</dbReference>
<organism evidence="4 5">
    <name type="scientific">Dawidia cretensis</name>
    <dbReference type="NCBI Taxonomy" id="2782350"/>
    <lineage>
        <taxon>Bacteria</taxon>
        <taxon>Pseudomonadati</taxon>
        <taxon>Bacteroidota</taxon>
        <taxon>Cytophagia</taxon>
        <taxon>Cytophagales</taxon>
        <taxon>Chryseotaleaceae</taxon>
        <taxon>Dawidia</taxon>
    </lineage>
</organism>